<protein>
    <submittedName>
        <fullName evidence="1">Uncharacterized protein</fullName>
    </submittedName>
</protein>
<dbReference type="EMBL" id="HACA01010326">
    <property type="protein sequence ID" value="CDW27687.1"/>
    <property type="molecule type" value="Transcribed_RNA"/>
</dbReference>
<proteinExistence type="predicted"/>
<name>A0A0K2TPU1_LEPSM</name>
<reference evidence="1" key="1">
    <citation type="submission" date="2014-05" db="EMBL/GenBank/DDBJ databases">
        <authorList>
            <person name="Chronopoulou M."/>
        </authorList>
    </citation>
    <scope>NUCLEOTIDE SEQUENCE</scope>
    <source>
        <tissue evidence="1">Whole organism</tissue>
    </source>
</reference>
<dbReference type="AlphaFoldDB" id="A0A0K2TPU1"/>
<evidence type="ECO:0000313" key="1">
    <source>
        <dbReference type="EMBL" id="CDW27687.1"/>
    </source>
</evidence>
<organism evidence="1">
    <name type="scientific">Lepeophtheirus salmonis</name>
    <name type="common">Salmon louse</name>
    <name type="synonym">Caligus salmonis</name>
    <dbReference type="NCBI Taxonomy" id="72036"/>
    <lineage>
        <taxon>Eukaryota</taxon>
        <taxon>Metazoa</taxon>
        <taxon>Ecdysozoa</taxon>
        <taxon>Arthropoda</taxon>
        <taxon>Crustacea</taxon>
        <taxon>Multicrustacea</taxon>
        <taxon>Hexanauplia</taxon>
        <taxon>Copepoda</taxon>
        <taxon>Siphonostomatoida</taxon>
        <taxon>Caligidae</taxon>
        <taxon>Lepeophtheirus</taxon>
    </lineage>
</organism>
<accession>A0A0K2TPU1</accession>
<sequence length="33" mass="3598">MCCATGCITGYDNEPCYDPSVARWKGPTTSEIK</sequence>
<feature type="non-terminal residue" evidence="1">
    <location>
        <position position="33"/>
    </location>
</feature>